<evidence type="ECO:0000313" key="12">
    <source>
        <dbReference type="Proteomes" id="UP000267606"/>
    </source>
</evidence>
<protein>
    <submittedName>
        <fullName evidence="13">S-adenosylmethionine mitochondrial carrier protein</fullName>
    </submittedName>
</protein>
<evidence type="ECO:0000256" key="5">
    <source>
        <dbReference type="ARBA" id="ARBA00022737"/>
    </source>
</evidence>
<sequence length="97" mass="10456">FRRKQCTPLESAICGSISGSIAAAVTTPFDVVKTQTMLNENTSRLGISATLVKIWRISGYRGLYAGILPRSAWMGIGGFVFFGAYETAMLLTGILFS</sequence>
<keyword evidence="12" id="KW-1185">Reference proteome</keyword>
<name>A0A183HT60_9BILA</name>
<dbReference type="EMBL" id="UZAJ01014459">
    <property type="protein sequence ID" value="VDO70404.1"/>
    <property type="molecule type" value="Genomic_DNA"/>
</dbReference>
<dbReference type="InterPro" id="IPR023395">
    <property type="entry name" value="MCP_dom_sf"/>
</dbReference>
<evidence type="ECO:0000256" key="4">
    <source>
        <dbReference type="ARBA" id="ARBA00022692"/>
    </source>
</evidence>
<comment type="similarity">
    <text evidence="2 9">Belongs to the mitochondrial carrier (TC 2.A.29) family.</text>
</comment>
<keyword evidence="3 9" id="KW-0813">Transport</keyword>
<proteinExistence type="inferred from homology"/>
<evidence type="ECO:0000256" key="6">
    <source>
        <dbReference type="ARBA" id="ARBA00022989"/>
    </source>
</evidence>
<keyword evidence="7 8" id="KW-0472">Membrane</keyword>
<keyword evidence="6 10" id="KW-1133">Transmembrane helix</keyword>
<keyword evidence="4 8" id="KW-0812">Transmembrane</keyword>
<evidence type="ECO:0000256" key="8">
    <source>
        <dbReference type="PROSITE-ProRule" id="PRU00282"/>
    </source>
</evidence>
<evidence type="ECO:0000313" key="11">
    <source>
        <dbReference type="EMBL" id="VDO70404.1"/>
    </source>
</evidence>
<dbReference type="Proteomes" id="UP000267606">
    <property type="component" value="Unassembled WGS sequence"/>
</dbReference>
<keyword evidence="5" id="KW-0677">Repeat</keyword>
<dbReference type="GO" id="GO:0016020">
    <property type="term" value="C:membrane"/>
    <property type="evidence" value="ECO:0007669"/>
    <property type="project" value="UniProtKB-SubCell"/>
</dbReference>
<evidence type="ECO:0000256" key="10">
    <source>
        <dbReference type="SAM" id="Phobius"/>
    </source>
</evidence>
<dbReference type="AlphaFoldDB" id="A0A183HT60"/>
<evidence type="ECO:0000256" key="9">
    <source>
        <dbReference type="RuleBase" id="RU000488"/>
    </source>
</evidence>
<evidence type="ECO:0000256" key="3">
    <source>
        <dbReference type="ARBA" id="ARBA00022448"/>
    </source>
</evidence>
<evidence type="ECO:0000313" key="13">
    <source>
        <dbReference type="WBParaSite" id="OFLC_0001067201-mRNA-1"/>
    </source>
</evidence>
<reference evidence="13" key="1">
    <citation type="submission" date="2016-06" db="UniProtKB">
        <authorList>
            <consortium name="WormBaseParasite"/>
        </authorList>
    </citation>
    <scope>IDENTIFICATION</scope>
</reference>
<reference evidence="11 12" key="2">
    <citation type="submission" date="2018-11" db="EMBL/GenBank/DDBJ databases">
        <authorList>
            <consortium name="Pathogen Informatics"/>
        </authorList>
    </citation>
    <scope>NUCLEOTIDE SEQUENCE [LARGE SCALE GENOMIC DNA]</scope>
</reference>
<dbReference type="Pfam" id="PF00153">
    <property type="entry name" value="Mito_carr"/>
    <property type="match status" value="1"/>
</dbReference>
<dbReference type="SUPFAM" id="SSF103506">
    <property type="entry name" value="Mitochondrial carrier"/>
    <property type="match status" value="1"/>
</dbReference>
<dbReference type="Gene3D" id="1.50.40.10">
    <property type="entry name" value="Mitochondrial carrier domain"/>
    <property type="match status" value="1"/>
</dbReference>
<organism evidence="13">
    <name type="scientific">Onchocerca flexuosa</name>
    <dbReference type="NCBI Taxonomy" id="387005"/>
    <lineage>
        <taxon>Eukaryota</taxon>
        <taxon>Metazoa</taxon>
        <taxon>Ecdysozoa</taxon>
        <taxon>Nematoda</taxon>
        <taxon>Chromadorea</taxon>
        <taxon>Rhabditida</taxon>
        <taxon>Spirurina</taxon>
        <taxon>Spiruromorpha</taxon>
        <taxon>Filarioidea</taxon>
        <taxon>Onchocercidae</taxon>
        <taxon>Onchocerca</taxon>
    </lineage>
</organism>
<feature type="repeat" description="Solcar" evidence="8">
    <location>
        <begin position="6"/>
        <end position="91"/>
    </location>
</feature>
<dbReference type="PANTHER" id="PTHR45667">
    <property type="entry name" value="S-ADENOSYLMETHIONINE MITOCHONDRIAL CARRIER PROTEIN"/>
    <property type="match status" value="1"/>
</dbReference>
<dbReference type="PROSITE" id="PS50920">
    <property type="entry name" value="SOLCAR"/>
    <property type="match status" value="1"/>
</dbReference>
<evidence type="ECO:0000256" key="7">
    <source>
        <dbReference type="ARBA" id="ARBA00023136"/>
    </source>
</evidence>
<accession>A0A183HT60</accession>
<comment type="subcellular location">
    <subcellularLocation>
        <location evidence="1">Membrane</location>
        <topology evidence="1">Multi-pass membrane protein</topology>
    </subcellularLocation>
</comment>
<dbReference type="InterPro" id="IPR018108">
    <property type="entry name" value="MCP_transmembrane"/>
</dbReference>
<dbReference type="WBParaSite" id="OFLC_0001067201-mRNA-1">
    <property type="protein sequence ID" value="OFLC_0001067201-mRNA-1"/>
    <property type="gene ID" value="OFLC_0001067201"/>
</dbReference>
<evidence type="ECO:0000256" key="1">
    <source>
        <dbReference type="ARBA" id="ARBA00004141"/>
    </source>
</evidence>
<feature type="transmembrane region" description="Helical" evidence="10">
    <location>
        <begin position="72"/>
        <end position="96"/>
    </location>
</feature>
<evidence type="ECO:0000256" key="2">
    <source>
        <dbReference type="ARBA" id="ARBA00006375"/>
    </source>
</evidence>
<gene>
    <name evidence="11" type="ORF">OFLC_LOCUS10671</name>
</gene>
<dbReference type="STRING" id="387005.A0A183HT60"/>